<dbReference type="EMBL" id="CAJOBC010099512">
    <property type="protein sequence ID" value="CAF4461115.1"/>
    <property type="molecule type" value="Genomic_DNA"/>
</dbReference>
<sequence length="114" mass="12990">MGRYCPCGAVLLRASSVRRLGSPLFRDAEDDEVEGMDISFDSLPTNKSDKGSQTVAEIFEPTVYYITNELHDIISYHITRRQIIDNHTTTIARELMGGGMIRLCWSLMEHTFIY</sequence>
<comment type="caution">
    <text evidence="1">The sequence shown here is derived from an EMBL/GenBank/DDBJ whole genome shotgun (WGS) entry which is preliminary data.</text>
</comment>
<accession>A0A8S2WSX3</accession>
<dbReference type="Proteomes" id="UP000681722">
    <property type="component" value="Unassembled WGS sequence"/>
</dbReference>
<feature type="non-terminal residue" evidence="1">
    <location>
        <position position="1"/>
    </location>
</feature>
<evidence type="ECO:0000313" key="1">
    <source>
        <dbReference type="EMBL" id="CAF4461115.1"/>
    </source>
</evidence>
<name>A0A8S2WSX3_9BILA</name>
<protein>
    <submittedName>
        <fullName evidence="1">Uncharacterized protein</fullName>
    </submittedName>
</protein>
<evidence type="ECO:0000313" key="2">
    <source>
        <dbReference type="Proteomes" id="UP000681722"/>
    </source>
</evidence>
<proteinExistence type="predicted"/>
<gene>
    <name evidence="1" type="ORF">SRO942_LOCUS42757</name>
</gene>
<organism evidence="1 2">
    <name type="scientific">Didymodactylos carnosus</name>
    <dbReference type="NCBI Taxonomy" id="1234261"/>
    <lineage>
        <taxon>Eukaryota</taxon>
        <taxon>Metazoa</taxon>
        <taxon>Spiralia</taxon>
        <taxon>Gnathifera</taxon>
        <taxon>Rotifera</taxon>
        <taxon>Eurotatoria</taxon>
        <taxon>Bdelloidea</taxon>
        <taxon>Philodinida</taxon>
        <taxon>Philodinidae</taxon>
        <taxon>Didymodactylos</taxon>
    </lineage>
</organism>
<dbReference type="AlphaFoldDB" id="A0A8S2WSX3"/>
<reference evidence="1" key="1">
    <citation type="submission" date="2021-02" db="EMBL/GenBank/DDBJ databases">
        <authorList>
            <person name="Nowell W R."/>
        </authorList>
    </citation>
    <scope>NUCLEOTIDE SEQUENCE</scope>
</reference>